<comment type="similarity">
    <text evidence="2">Belongs to the BMP lipoprotein family.</text>
</comment>
<evidence type="ECO:0000313" key="11">
    <source>
        <dbReference type="EMBL" id="PJF43167.1"/>
    </source>
</evidence>
<comment type="subcellular location">
    <subcellularLocation>
        <location evidence="1">Cell membrane</location>
        <topology evidence="1">Lipid-anchor</topology>
    </subcellularLocation>
</comment>
<protein>
    <submittedName>
        <fullName evidence="11">BMP family ABC transporter substrate-binding protein</fullName>
    </submittedName>
</protein>
<dbReference type="EMBL" id="PGTM01000002">
    <property type="protein sequence ID" value="PJF37424.1"/>
    <property type="molecule type" value="Genomic_DNA"/>
</dbReference>
<dbReference type="Gene3D" id="3.40.50.2300">
    <property type="match status" value="2"/>
</dbReference>
<evidence type="ECO:0000256" key="2">
    <source>
        <dbReference type="ARBA" id="ARBA00008610"/>
    </source>
</evidence>
<feature type="signal peptide" evidence="8">
    <location>
        <begin position="1"/>
        <end position="20"/>
    </location>
</feature>
<keyword evidence="6" id="KW-0449">Lipoprotein</keyword>
<gene>
    <name evidence="10" type="ORF">CUN49_00440</name>
    <name evidence="11" type="ORF">CUN50_01105</name>
</gene>
<dbReference type="SUPFAM" id="SSF53822">
    <property type="entry name" value="Periplasmic binding protein-like I"/>
    <property type="match status" value="1"/>
</dbReference>
<dbReference type="Proteomes" id="UP000229681">
    <property type="component" value="Unassembled WGS sequence"/>
</dbReference>
<reference evidence="12 13" key="1">
    <citation type="submission" date="2017-11" db="EMBL/GenBank/DDBJ databases">
        <title>Evolution of Phototrophy in the Chloroflexi Phylum Driven by Horizontal Gene Transfer.</title>
        <authorList>
            <person name="Ward L.M."/>
            <person name="Hemp J."/>
            <person name="Shih P.M."/>
            <person name="Mcglynn S.E."/>
            <person name="Fischer W."/>
        </authorList>
    </citation>
    <scope>NUCLEOTIDE SEQUENCE [LARGE SCALE GENOMIC DNA]</scope>
    <source>
        <strain evidence="11">CP1_1M</strain>
        <strain evidence="10">JP3_13</strain>
    </source>
</reference>
<comment type="caution">
    <text evidence="11">The sequence shown here is derived from an EMBL/GenBank/DDBJ whole genome shotgun (WGS) entry which is preliminary data.</text>
</comment>
<keyword evidence="5" id="KW-0472">Membrane</keyword>
<name>A0A2M8Q034_9CHLR</name>
<evidence type="ECO:0000313" key="12">
    <source>
        <dbReference type="Proteomes" id="UP000228947"/>
    </source>
</evidence>
<evidence type="ECO:0000256" key="4">
    <source>
        <dbReference type="ARBA" id="ARBA00022729"/>
    </source>
</evidence>
<dbReference type="PROSITE" id="PS51257">
    <property type="entry name" value="PROKAR_LIPOPROTEIN"/>
    <property type="match status" value="1"/>
</dbReference>
<accession>A0A2M8Q034</accession>
<dbReference type="PANTHER" id="PTHR34296:SF2">
    <property type="entry name" value="ABC TRANSPORTER GUANOSINE-BINDING PROTEIN NUPN"/>
    <property type="match status" value="1"/>
</dbReference>
<dbReference type="GO" id="GO:0005886">
    <property type="term" value="C:plasma membrane"/>
    <property type="evidence" value="ECO:0007669"/>
    <property type="project" value="UniProtKB-SubCell"/>
</dbReference>
<dbReference type="PANTHER" id="PTHR34296">
    <property type="entry name" value="TRANSCRIPTIONAL ACTIVATOR PROTEIN MED"/>
    <property type="match status" value="1"/>
</dbReference>
<accession>A0A2M8PIP6</accession>
<evidence type="ECO:0000256" key="5">
    <source>
        <dbReference type="ARBA" id="ARBA00023136"/>
    </source>
</evidence>
<evidence type="ECO:0000313" key="10">
    <source>
        <dbReference type="EMBL" id="PJF37424.1"/>
    </source>
</evidence>
<dbReference type="AlphaFoldDB" id="A0A2M8Q034"/>
<evidence type="ECO:0000259" key="9">
    <source>
        <dbReference type="Pfam" id="PF02608"/>
    </source>
</evidence>
<dbReference type="Proteomes" id="UP000228947">
    <property type="component" value="Unassembled WGS sequence"/>
</dbReference>
<feature type="chain" id="PRO_5014562342" evidence="8">
    <location>
        <begin position="21"/>
        <end position="371"/>
    </location>
</feature>
<dbReference type="EMBL" id="PGTL01000003">
    <property type="protein sequence ID" value="PJF43167.1"/>
    <property type="molecule type" value="Genomic_DNA"/>
</dbReference>
<dbReference type="Pfam" id="PF02608">
    <property type="entry name" value="Bmp"/>
    <property type="match status" value="1"/>
</dbReference>
<evidence type="ECO:0000256" key="7">
    <source>
        <dbReference type="SAM" id="MobiDB-lite"/>
    </source>
</evidence>
<evidence type="ECO:0000256" key="3">
    <source>
        <dbReference type="ARBA" id="ARBA00022475"/>
    </source>
</evidence>
<dbReference type="InterPro" id="IPR028082">
    <property type="entry name" value="Peripla_BP_I"/>
</dbReference>
<evidence type="ECO:0000313" key="13">
    <source>
        <dbReference type="Proteomes" id="UP000229681"/>
    </source>
</evidence>
<dbReference type="CDD" id="cd06354">
    <property type="entry name" value="PBP1_PrnA-like"/>
    <property type="match status" value="1"/>
</dbReference>
<organism evidence="11 12">
    <name type="scientific">Candidatus Thermofonsia Clade 1 bacterium</name>
    <dbReference type="NCBI Taxonomy" id="2364210"/>
    <lineage>
        <taxon>Bacteria</taxon>
        <taxon>Bacillati</taxon>
        <taxon>Chloroflexota</taxon>
        <taxon>Candidatus Thermofontia</taxon>
        <taxon>Candidatus Thermofonsia Clade 1</taxon>
    </lineage>
</organism>
<feature type="region of interest" description="Disordered" evidence="7">
    <location>
        <begin position="337"/>
        <end position="371"/>
    </location>
</feature>
<evidence type="ECO:0000256" key="6">
    <source>
        <dbReference type="ARBA" id="ARBA00023288"/>
    </source>
</evidence>
<keyword evidence="3" id="KW-1003">Cell membrane</keyword>
<dbReference type="InterPro" id="IPR003760">
    <property type="entry name" value="PnrA-like"/>
</dbReference>
<sequence>MKKRVSQAWLWILLLVVSCAAPAPTATPAPTLRSDFRVAVVLNAEGTIRDGTFNEYAYVGASQAGRDFNLEVAYRETVEDKDYPIAISAMIESGYNIIVTVGFQMQEATVTAAVNHPQVYFIGVDQLAPEAPANFVGIQFAEDQAGFLVGALAGMMTKTNVVGVVGGVEIPPVQRFVRGFVNGARYVNPQVTALSVYTTSFADPAQGREQADAMIVQGADVIFGAGGLTGSSAIVHAAAQGKYVIGVDQDEFRTTFASGKDADRILSSAVKRVDTGVYTAIRNIVERTFSGGTLTLTAASCGVAYAPFNAASSAVPDSVKARLEAIWRALAGGTLQTGAANEGDTPPEPLAPGALPPIAENAPRLSDCARS</sequence>
<evidence type="ECO:0000256" key="1">
    <source>
        <dbReference type="ARBA" id="ARBA00004193"/>
    </source>
</evidence>
<feature type="compositionally biased region" description="Low complexity" evidence="7">
    <location>
        <begin position="351"/>
        <end position="360"/>
    </location>
</feature>
<evidence type="ECO:0000256" key="8">
    <source>
        <dbReference type="SAM" id="SignalP"/>
    </source>
</evidence>
<feature type="domain" description="ABC transporter substrate-binding protein PnrA-like" evidence="9">
    <location>
        <begin position="39"/>
        <end position="294"/>
    </location>
</feature>
<keyword evidence="4 8" id="KW-0732">Signal</keyword>
<dbReference type="InterPro" id="IPR050957">
    <property type="entry name" value="BMP_lipoprotein"/>
</dbReference>
<proteinExistence type="inferred from homology"/>